<dbReference type="SUPFAM" id="SSF52266">
    <property type="entry name" value="SGNH hydrolase"/>
    <property type="match status" value="1"/>
</dbReference>
<accession>A0A8H2X7U4</accession>
<reference evidence="1" key="1">
    <citation type="submission" date="2021-01" db="EMBL/GenBank/DDBJ databases">
        <authorList>
            <person name="Kaushik A."/>
        </authorList>
    </citation>
    <scope>NUCLEOTIDE SEQUENCE</scope>
    <source>
        <strain evidence="1">AG1-1B</strain>
    </source>
</reference>
<evidence type="ECO:0000313" key="1">
    <source>
        <dbReference type="EMBL" id="CAE6419689.1"/>
    </source>
</evidence>
<dbReference type="EMBL" id="CAJMWQ010000977">
    <property type="protein sequence ID" value="CAE6419689.1"/>
    <property type="molecule type" value="Genomic_DNA"/>
</dbReference>
<gene>
    <name evidence="1" type="ORF">RDB_LOCUS47533</name>
</gene>
<name>A0A8H2X7U4_9AGAM</name>
<proteinExistence type="predicted"/>
<dbReference type="InterPro" id="IPR036514">
    <property type="entry name" value="SGNH_hydro_sf"/>
</dbReference>
<dbReference type="AlphaFoldDB" id="A0A8H2X7U4"/>
<organism evidence="1 2">
    <name type="scientific">Rhizoctonia solani</name>
    <dbReference type="NCBI Taxonomy" id="456999"/>
    <lineage>
        <taxon>Eukaryota</taxon>
        <taxon>Fungi</taxon>
        <taxon>Dikarya</taxon>
        <taxon>Basidiomycota</taxon>
        <taxon>Agaricomycotina</taxon>
        <taxon>Agaricomycetes</taxon>
        <taxon>Cantharellales</taxon>
        <taxon>Ceratobasidiaceae</taxon>
        <taxon>Rhizoctonia</taxon>
    </lineage>
</organism>
<sequence>MTEQGDQWVQAWKSNLIKAPTKSSLAAFFIGINDTGDTKSWTNITDWTAFWNTELDSYFKVVERVYGTGLRSFLFLNVPDRPISGSNPQIATFNSLLIRRIAAFKNLKKDVHTILFDTNKLFSDVLNNAAVYGFTNTTGYCQCSDPGYFWYNAGHVTEPVHRLIADGVMGALQEAK</sequence>
<comment type="caution">
    <text evidence="1">The sequence shown here is derived from an EMBL/GenBank/DDBJ whole genome shotgun (WGS) entry which is preliminary data.</text>
</comment>
<dbReference type="Gene3D" id="3.40.50.1110">
    <property type="entry name" value="SGNH hydrolase"/>
    <property type="match status" value="1"/>
</dbReference>
<dbReference type="Proteomes" id="UP000663826">
    <property type="component" value="Unassembled WGS sequence"/>
</dbReference>
<evidence type="ECO:0000313" key="2">
    <source>
        <dbReference type="Proteomes" id="UP000663826"/>
    </source>
</evidence>
<protein>
    <submittedName>
        <fullName evidence="1">Uncharacterized protein</fullName>
    </submittedName>
</protein>